<evidence type="ECO:0000313" key="6">
    <source>
        <dbReference type="Proteomes" id="UP001238334"/>
    </source>
</evidence>
<dbReference type="SFLD" id="SFLDG01150">
    <property type="entry name" value="Main.1:_Beta-like"/>
    <property type="match status" value="1"/>
</dbReference>
<sequence>MITVHHLNRSRSHRILWLLEELELDYQVIRYDRDAKTNLAPPKLRKLHPLGKSPVVEMDGETVIESAAIVELICSHHAPQMIPLRSTPAFIRHIELIHFAEGSAMTPILLNLYVGMLGEAGTPLHSRIQHQLTSHFAYMNSQLRASGHFVLDQLSAADILLSFPAEIAIRMGRGDEYPALAGFVEALQNRAAYQRAFVRGGGA</sequence>
<keyword evidence="2 5" id="KW-0808">Transferase</keyword>
<feature type="domain" description="GST N-terminal" evidence="4">
    <location>
        <begin position="1"/>
        <end position="81"/>
    </location>
</feature>
<dbReference type="PANTHER" id="PTHR44051">
    <property type="entry name" value="GLUTATHIONE S-TRANSFERASE-RELATED"/>
    <property type="match status" value="1"/>
</dbReference>
<dbReference type="AlphaFoldDB" id="A0A9Y2KWL0"/>
<dbReference type="Proteomes" id="UP001238334">
    <property type="component" value="Chromosome"/>
</dbReference>
<gene>
    <name evidence="5" type="ORF">QPJ95_15475</name>
</gene>
<evidence type="ECO:0000256" key="3">
    <source>
        <dbReference type="ARBA" id="ARBA00047960"/>
    </source>
</evidence>
<name>A0A9Y2KWL0_9RHOB</name>
<proteinExistence type="predicted"/>
<dbReference type="Pfam" id="PF02798">
    <property type="entry name" value="GST_N"/>
    <property type="match status" value="1"/>
</dbReference>
<dbReference type="CDD" id="cd03046">
    <property type="entry name" value="GST_N_GTT1_like"/>
    <property type="match status" value="1"/>
</dbReference>
<dbReference type="GO" id="GO:0005737">
    <property type="term" value="C:cytoplasm"/>
    <property type="evidence" value="ECO:0007669"/>
    <property type="project" value="UniProtKB-ARBA"/>
</dbReference>
<evidence type="ECO:0000256" key="1">
    <source>
        <dbReference type="ARBA" id="ARBA00012452"/>
    </source>
</evidence>
<dbReference type="Gene3D" id="1.20.1050.10">
    <property type="match status" value="1"/>
</dbReference>
<dbReference type="InterPro" id="IPR036282">
    <property type="entry name" value="Glutathione-S-Trfase_C_sf"/>
</dbReference>
<dbReference type="InterPro" id="IPR040079">
    <property type="entry name" value="Glutathione_S-Trfase"/>
</dbReference>
<dbReference type="SUPFAM" id="SSF47616">
    <property type="entry name" value="GST C-terminal domain-like"/>
    <property type="match status" value="1"/>
</dbReference>
<organism evidence="5 6">
    <name type="scientific">Parasedimentitalea psychrophila</name>
    <dbReference type="NCBI Taxonomy" id="2997337"/>
    <lineage>
        <taxon>Bacteria</taxon>
        <taxon>Pseudomonadati</taxon>
        <taxon>Pseudomonadota</taxon>
        <taxon>Alphaproteobacteria</taxon>
        <taxon>Rhodobacterales</taxon>
        <taxon>Paracoccaceae</taxon>
        <taxon>Parasedimentitalea</taxon>
    </lineage>
</organism>
<evidence type="ECO:0000259" key="4">
    <source>
        <dbReference type="PROSITE" id="PS50404"/>
    </source>
</evidence>
<dbReference type="RefSeq" id="WP_270917018.1">
    <property type="nucleotide sequence ID" value="NZ_CP127247.1"/>
</dbReference>
<dbReference type="EC" id="2.5.1.18" evidence="1"/>
<dbReference type="SFLD" id="SFLDS00019">
    <property type="entry name" value="Glutathione_Transferase_(cytos"/>
    <property type="match status" value="1"/>
</dbReference>
<protein>
    <recommendedName>
        <fullName evidence="1">glutathione transferase</fullName>
        <ecNumber evidence="1">2.5.1.18</ecNumber>
    </recommendedName>
</protein>
<dbReference type="SUPFAM" id="SSF52833">
    <property type="entry name" value="Thioredoxin-like"/>
    <property type="match status" value="1"/>
</dbReference>
<dbReference type="PANTHER" id="PTHR44051:SF9">
    <property type="entry name" value="GLUTATHIONE S-TRANSFERASE 1"/>
    <property type="match status" value="1"/>
</dbReference>
<accession>A0A9Y2KWL0</accession>
<dbReference type="KEGG" id="ppso:QPJ95_15475"/>
<evidence type="ECO:0000256" key="2">
    <source>
        <dbReference type="ARBA" id="ARBA00022679"/>
    </source>
</evidence>
<dbReference type="SFLD" id="SFLDG00358">
    <property type="entry name" value="Main_(cytGST)"/>
    <property type="match status" value="1"/>
</dbReference>
<keyword evidence="6" id="KW-1185">Reference proteome</keyword>
<dbReference type="InterPro" id="IPR036249">
    <property type="entry name" value="Thioredoxin-like_sf"/>
</dbReference>
<comment type="catalytic activity">
    <reaction evidence="3">
        <text>RX + glutathione = an S-substituted glutathione + a halide anion + H(+)</text>
        <dbReference type="Rhea" id="RHEA:16437"/>
        <dbReference type="ChEBI" id="CHEBI:15378"/>
        <dbReference type="ChEBI" id="CHEBI:16042"/>
        <dbReference type="ChEBI" id="CHEBI:17792"/>
        <dbReference type="ChEBI" id="CHEBI:57925"/>
        <dbReference type="ChEBI" id="CHEBI:90779"/>
        <dbReference type="EC" id="2.5.1.18"/>
    </reaction>
</comment>
<dbReference type="InterPro" id="IPR004045">
    <property type="entry name" value="Glutathione_S-Trfase_N"/>
</dbReference>
<reference evidence="5 6" key="1">
    <citation type="submission" date="2023-06" db="EMBL/GenBank/DDBJ databases">
        <title>Parasedimentitalea psychrophila sp. nov., a psychrophilic bacterium isolated from deep-sea sediment.</title>
        <authorList>
            <person name="Li A."/>
        </authorList>
    </citation>
    <scope>NUCLEOTIDE SEQUENCE [LARGE SCALE GENOMIC DNA]</scope>
    <source>
        <strain evidence="5 6">QS115</strain>
    </source>
</reference>
<dbReference type="GO" id="GO:0004364">
    <property type="term" value="F:glutathione transferase activity"/>
    <property type="evidence" value="ECO:0007669"/>
    <property type="project" value="UniProtKB-EC"/>
</dbReference>
<dbReference type="PROSITE" id="PS50404">
    <property type="entry name" value="GST_NTER"/>
    <property type="match status" value="1"/>
</dbReference>
<dbReference type="EMBL" id="CP127247">
    <property type="protein sequence ID" value="WIY24013.1"/>
    <property type="molecule type" value="Genomic_DNA"/>
</dbReference>
<evidence type="ECO:0000313" key="5">
    <source>
        <dbReference type="EMBL" id="WIY24013.1"/>
    </source>
</evidence>
<dbReference type="Gene3D" id="3.40.30.10">
    <property type="entry name" value="Glutaredoxin"/>
    <property type="match status" value="1"/>
</dbReference>
<dbReference type="GO" id="GO:0004601">
    <property type="term" value="F:peroxidase activity"/>
    <property type="evidence" value="ECO:0007669"/>
    <property type="project" value="UniProtKB-ARBA"/>
</dbReference>
<dbReference type="FunFam" id="3.40.30.10:FF:000156">
    <property type="entry name" value="Glutathione S-transferase 1"/>
    <property type="match status" value="1"/>
</dbReference>